<dbReference type="InterPro" id="IPR000182">
    <property type="entry name" value="GNAT_dom"/>
</dbReference>
<dbReference type="GO" id="GO:0016747">
    <property type="term" value="F:acyltransferase activity, transferring groups other than amino-acyl groups"/>
    <property type="evidence" value="ECO:0007669"/>
    <property type="project" value="InterPro"/>
</dbReference>
<reference evidence="4 5" key="1">
    <citation type="journal article" date="2015" name="Int. J. Syst. Evol. Microbiol.">
        <title>Sphingomonas hengshuiensis sp. nov., isolated from lake wetland.</title>
        <authorList>
            <person name="Wei S."/>
            <person name="Wang T."/>
            <person name="Liu H."/>
            <person name="Zhang C."/>
            <person name="Guo J."/>
            <person name="Wang Q."/>
            <person name="Liang K."/>
            <person name="Zhang Z."/>
        </authorList>
    </citation>
    <scope>NUCLEOTIDE SEQUENCE [LARGE SCALE GENOMIC DNA]</scope>
    <source>
        <strain evidence="4 5">WHSC-8</strain>
    </source>
</reference>
<evidence type="ECO:0000313" key="4">
    <source>
        <dbReference type="EMBL" id="AJP70907.1"/>
    </source>
</evidence>
<evidence type="ECO:0000256" key="1">
    <source>
        <dbReference type="ARBA" id="ARBA00022679"/>
    </source>
</evidence>
<gene>
    <name evidence="4" type="ORF">TS85_02345</name>
</gene>
<evidence type="ECO:0000259" key="3">
    <source>
        <dbReference type="PROSITE" id="PS51186"/>
    </source>
</evidence>
<protein>
    <submittedName>
        <fullName evidence="4">GCN5 family acetyltransferase</fullName>
    </submittedName>
</protein>
<keyword evidence="5" id="KW-1185">Reference proteome</keyword>
<dbReference type="OrthoDB" id="275336at2"/>
<dbReference type="PROSITE" id="PS51186">
    <property type="entry name" value="GNAT"/>
    <property type="match status" value="1"/>
</dbReference>
<dbReference type="CDD" id="cd04301">
    <property type="entry name" value="NAT_SF"/>
    <property type="match status" value="1"/>
</dbReference>
<name>A0A7U5CUM9_9SPHN</name>
<organism evidence="4 5">
    <name type="scientific">Sphingomonas hengshuiensis</name>
    <dbReference type="NCBI Taxonomy" id="1609977"/>
    <lineage>
        <taxon>Bacteria</taxon>
        <taxon>Pseudomonadati</taxon>
        <taxon>Pseudomonadota</taxon>
        <taxon>Alphaproteobacteria</taxon>
        <taxon>Sphingomonadales</taxon>
        <taxon>Sphingomonadaceae</taxon>
        <taxon>Sphingomonas</taxon>
    </lineage>
</organism>
<feature type="domain" description="N-acetyltransferase" evidence="3">
    <location>
        <begin position="35"/>
        <end position="189"/>
    </location>
</feature>
<evidence type="ECO:0000313" key="5">
    <source>
        <dbReference type="Proteomes" id="UP000032300"/>
    </source>
</evidence>
<dbReference type="AlphaFoldDB" id="A0A7U5CUM9"/>
<sequence length="203" mass="22262">MGLTPVRDDQIATVVTALEMRAPPEARGDAGPSPVALEHWPVPDSDRYRALFRRVGARWLWFSRLVLAEVELRRILDDPRVEVFAAIDAAGAEIGMVELDFRVAGQCELSYFALVPERTGAGLGPALMAATLARAWRAGVRRVWVHTCTLDHPAALGFYRRQGFVAYKRTVETFADPRVAGVLPADAAPHIPLLAPVSRDAAR</sequence>
<reference evidence="4 5" key="2">
    <citation type="submission" date="2015-02" db="EMBL/GenBank/DDBJ databases">
        <title>The complete genome of Sphingomonas hengshuiensis sp. WHSC-8 isolated from soil of Hengshui Lake.</title>
        <authorList>
            <person name="Wei S."/>
            <person name="Guo J."/>
            <person name="Su C."/>
            <person name="Wu R."/>
            <person name="Zhang Z."/>
            <person name="Liang K."/>
            <person name="Li H."/>
            <person name="Wang T."/>
            <person name="Liu H."/>
            <person name="Zhang C."/>
            <person name="Li Z."/>
            <person name="Wang Q."/>
            <person name="Meng J."/>
        </authorList>
    </citation>
    <scope>NUCLEOTIDE SEQUENCE [LARGE SCALE GENOMIC DNA]</scope>
    <source>
        <strain evidence="4 5">WHSC-8</strain>
    </source>
</reference>
<dbReference type="EMBL" id="CP010836">
    <property type="protein sequence ID" value="AJP70907.1"/>
    <property type="molecule type" value="Genomic_DNA"/>
</dbReference>
<dbReference type="SUPFAM" id="SSF55729">
    <property type="entry name" value="Acyl-CoA N-acyltransferases (Nat)"/>
    <property type="match status" value="1"/>
</dbReference>
<dbReference type="Pfam" id="PF00583">
    <property type="entry name" value="Acetyltransf_1"/>
    <property type="match status" value="1"/>
</dbReference>
<dbReference type="Gene3D" id="3.40.630.30">
    <property type="match status" value="1"/>
</dbReference>
<evidence type="ECO:0000256" key="2">
    <source>
        <dbReference type="ARBA" id="ARBA00023315"/>
    </source>
</evidence>
<accession>A0A7U5CUM9</accession>
<dbReference type="KEGG" id="sphi:TS85_02345"/>
<dbReference type="RefSeq" id="WP_044330201.1">
    <property type="nucleotide sequence ID" value="NZ_CP010836.1"/>
</dbReference>
<keyword evidence="2" id="KW-0012">Acyltransferase</keyword>
<dbReference type="InterPro" id="IPR016181">
    <property type="entry name" value="Acyl_CoA_acyltransferase"/>
</dbReference>
<dbReference type="Proteomes" id="UP000032300">
    <property type="component" value="Chromosome"/>
</dbReference>
<dbReference type="PANTHER" id="PTHR43800">
    <property type="entry name" value="PEPTIDYL-LYSINE N-ACETYLTRANSFERASE YJAB"/>
    <property type="match status" value="1"/>
</dbReference>
<proteinExistence type="predicted"/>
<dbReference type="PANTHER" id="PTHR43800:SF1">
    <property type="entry name" value="PEPTIDYL-LYSINE N-ACETYLTRANSFERASE YJAB"/>
    <property type="match status" value="1"/>
</dbReference>
<keyword evidence="1 4" id="KW-0808">Transferase</keyword>